<keyword evidence="2" id="KW-1185">Reference proteome</keyword>
<sequence>TASSAAVSVLKEVEKETHSDKRWIAHSLIEALLKIAEDEVAKEVRQEAERRPGTLIVVDQYLPISYSIVAKLLAATQLSVSIAHLSRVYALCSVSGSGANRVGQ</sequence>
<dbReference type="AlphaFoldDB" id="A0AAN4Z7Y6"/>
<dbReference type="EMBL" id="BTRK01000001">
    <property type="protein sequence ID" value="GMR34121.1"/>
    <property type="molecule type" value="Genomic_DNA"/>
</dbReference>
<gene>
    <name evidence="1" type="ORF">PMAYCL1PPCAC_04316</name>
</gene>
<proteinExistence type="predicted"/>
<protein>
    <submittedName>
        <fullName evidence="1">Uncharacterized protein</fullName>
    </submittedName>
</protein>
<feature type="non-terminal residue" evidence="1">
    <location>
        <position position="104"/>
    </location>
</feature>
<feature type="non-terminal residue" evidence="1">
    <location>
        <position position="1"/>
    </location>
</feature>
<name>A0AAN4Z7Y6_9BILA</name>
<comment type="caution">
    <text evidence="1">The sequence shown here is derived from an EMBL/GenBank/DDBJ whole genome shotgun (WGS) entry which is preliminary data.</text>
</comment>
<accession>A0AAN4Z7Y6</accession>
<evidence type="ECO:0000313" key="1">
    <source>
        <dbReference type="EMBL" id="GMR34121.1"/>
    </source>
</evidence>
<dbReference type="Proteomes" id="UP001328107">
    <property type="component" value="Unassembled WGS sequence"/>
</dbReference>
<organism evidence="1 2">
    <name type="scientific">Pristionchus mayeri</name>
    <dbReference type="NCBI Taxonomy" id="1317129"/>
    <lineage>
        <taxon>Eukaryota</taxon>
        <taxon>Metazoa</taxon>
        <taxon>Ecdysozoa</taxon>
        <taxon>Nematoda</taxon>
        <taxon>Chromadorea</taxon>
        <taxon>Rhabditida</taxon>
        <taxon>Rhabditina</taxon>
        <taxon>Diplogasteromorpha</taxon>
        <taxon>Diplogasteroidea</taxon>
        <taxon>Neodiplogasteridae</taxon>
        <taxon>Pristionchus</taxon>
    </lineage>
</organism>
<reference evidence="2" key="1">
    <citation type="submission" date="2022-10" db="EMBL/GenBank/DDBJ databases">
        <title>Genome assembly of Pristionchus species.</title>
        <authorList>
            <person name="Yoshida K."/>
            <person name="Sommer R.J."/>
        </authorList>
    </citation>
    <scope>NUCLEOTIDE SEQUENCE [LARGE SCALE GENOMIC DNA]</scope>
    <source>
        <strain evidence="2">RS5460</strain>
    </source>
</reference>
<evidence type="ECO:0000313" key="2">
    <source>
        <dbReference type="Proteomes" id="UP001328107"/>
    </source>
</evidence>